<keyword evidence="2" id="KW-1185">Reference proteome</keyword>
<name>A0A8J7GE64_9BACL</name>
<gene>
    <name evidence="1" type="ORF">IRY55_11375</name>
</gene>
<evidence type="ECO:0000313" key="2">
    <source>
        <dbReference type="Proteomes" id="UP000622653"/>
    </source>
</evidence>
<comment type="caution">
    <text evidence="1">The sequence shown here is derived from an EMBL/GenBank/DDBJ whole genome shotgun (WGS) entry which is preliminary data.</text>
</comment>
<protein>
    <recommendedName>
        <fullName evidence="3">NACHT domain-containing protein</fullName>
    </recommendedName>
</protein>
<dbReference type="EMBL" id="JADKPV010000006">
    <property type="protein sequence ID" value="MBF4501966.1"/>
    <property type="molecule type" value="Genomic_DNA"/>
</dbReference>
<sequence length="1092" mass="130009">MMGKVAQNALKGYTYQHYIFTLFLAKMDSERVIKRIEAEAITEGNFDDLYIIANENYRVQVKNYANTKLEDILITNESVQIKGNSNNYNKEENNILIINTDQIQTNSEFMGFPSIVINEIVIIPLTPNTVQDLLDEMFSSESREVQIIQFAFSLITSSCFEINQAELPKVIRMSFDLNEKTILIREPLDIIEKGILWIIGKPGVGKSHYVDELIQKYKDAIVYRFWTGSQDEMLIKRLQFNVFLDDLALAVFKSPKNYTQEELIQEILSQEKIIIIDGLDHVENYNQKELHMFIDFIDLLKKTHTVVLSRPLKVEIGWKNIELPNWNFEETALYLSMGHNIYDYKVIEKIFEVTDGYPIITYFIVEHYLIYKEFDNTLKVESLFHYYDTLLNNTSVKSLLAIFATNNSFFLESELTSILGESFMIDAIMDFIRDYPYLFEIKLNRVSLIHDSFNTYLRHEIDNYPKLEEKVNSFVQESLLNGNVNFMSRLSSFELSEDFYRKVLIRYSKFDNFSALLKKTLDFNSITSFYSQLQMLLEQREGVLDIYQYYSFSLIYQMANRNDLIGYDGLVYQILVYMNNHFIIEEELFSSGVMWRTYILLKGEDKASYQKYLMDNMYSSNNLYNLYETVFEEENFFKKREEFPNLEGKLEKMENECQFEKQDILINHMVRVWVNHDQDDNYYEILDNYFKKDKELAVCQLRKIVEKYNIEGKWSNKILLSVNYQLLELGKLKEENIFCKKSLEELIKERSFNGSFDVVEYAKSFIRLANYENKEIDIFSVNRVWTMYYNRKDYSVYTLDVALKVFEKFGYLDEFESINIIRKVMNQSEKGIRHLLTNYIDIADESLIYKLEKNRAFHDEDFPVNIFNLMPEKIDCINVEHIDREIYETLSYHSYSKSIEYKDIIKPLRSKYCSRILDAIAYYDYRIIGWISDSDIEEMITEKGIELVKDEPKVNTEYVPFENGCIHERDMDYIKDNKIGYLEISIYTDGWYSCLPFVDIYSIYDINEIQKNYLKIIHSSIFARVLKKEYIGEWHFLIGNIPDFIDKYNIEINWDMMYKILKWFLKESLICDLDDKKTTNYTWKEENAHEVF</sequence>
<reference evidence="1" key="1">
    <citation type="submission" date="2020-11" db="EMBL/GenBank/DDBJ databases">
        <title>Multidrug resistant novel bacterium Savagea serpentis sp. nov., isolated from the scats of a vine snake (Ahaetulla nasuta).</title>
        <authorList>
            <person name="Venkata Ramana V."/>
            <person name="Vikas Patil S."/>
            <person name="Yogita Lugani V."/>
        </authorList>
    </citation>
    <scope>NUCLEOTIDE SEQUENCE</scope>
    <source>
        <strain evidence="1">SN6</strain>
    </source>
</reference>
<dbReference type="Gene3D" id="3.40.50.300">
    <property type="entry name" value="P-loop containing nucleotide triphosphate hydrolases"/>
    <property type="match status" value="1"/>
</dbReference>
<dbReference type="InterPro" id="IPR027417">
    <property type="entry name" value="P-loop_NTPase"/>
</dbReference>
<organism evidence="1 2">
    <name type="scientific">Savagea serpentis</name>
    <dbReference type="NCBI Taxonomy" id="2785297"/>
    <lineage>
        <taxon>Bacteria</taxon>
        <taxon>Bacillati</taxon>
        <taxon>Bacillota</taxon>
        <taxon>Bacilli</taxon>
        <taxon>Bacillales</taxon>
        <taxon>Caryophanaceae</taxon>
        <taxon>Savagea</taxon>
    </lineage>
</organism>
<dbReference type="SUPFAM" id="SSF52540">
    <property type="entry name" value="P-loop containing nucleoside triphosphate hydrolases"/>
    <property type="match status" value="1"/>
</dbReference>
<dbReference type="Proteomes" id="UP000622653">
    <property type="component" value="Unassembled WGS sequence"/>
</dbReference>
<evidence type="ECO:0000313" key="1">
    <source>
        <dbReference type="EMBL" id="MBF4501966.1"/>
    </source>
</evidence>
<dbReference type="RefSeq" id="WP_194563443.1">
    <property type="nucleotide sequence ID" value="NZ_JADKPV010000006.1"/>
</dbReference>
<dbReference type="AlphaFoldDB" id="A0A8J7GE64"/>
<evidence type="ECO:0008006" key="3">
    <source>
        <dbReference type="Google" id="ProtNLM"/>
    </source>
</evidence>
<accession>A0A8J7GE64</accession>
<proteinExistence type="predicted"/>